<dbReference type="InterPro" id="IPR005467">
    <property type="entry name" value="His_kinase_dom"/>
</dbReference>
<keyword evidence="6" id="KW-0597">Phosphoprotein</keyword>
<dbReference type="EC" id="2.7.13.3" evidence="3"/>
<comment type="subcellular location">
    <subcellularLocation>
        <location evidence="2">Cell inner membrane</location>
        <topology evidence="2">Multi-pass membrane protein</topology>
    </subcellularLocation>
</comment>
<dbReference type="Pfam" id="PF02518">
    <property type="entry name" value="HATPase_c"/>
    <property type="match status" value="1"/>
</dbReference>
<dbReference type="InterPro" id="IPR000014">
    <property type="entry name" value="PAS"/>
</dbReference>
<dbReference type="InterPro" id="IPR013655">
    <property type="entry name" value="PAS_fold_3"/>
</dbReference>
<dbReference type="Gene3D" id="3.30.450.20">
    <property type="entry name" value="PAS domain"/>
    <property type="match status" value="2"/>
</dbReference>
<evidence type="ECO:0000259" key="17">
    <source>
        <dbReference type="PROSITE" id="PS50113"/>
    </source>
</evidence>
<evidence type="ECO:0000256" key="4">
    <source>
        <dbReference type="ARBA" id="ARBA00022475"/>
    </source>
</evidence>
<feature type="coiled-coil region" evidence="14">
    <location>
        <begin position="258"/>
        <end position="288"/>
    </location>
</feature>
<evidence type="ECO:0000259" key="16">
    <source>
        <dbReference type="PROSITE" id="PS50112"/>
    </source>
</evidence>
<dbReference type="Pfam" id="PF00989">
    <property type="entry name" value="PAS"/>
    <property type="match status" value="1"/>
</dbReference>
<dbReference type="InterPro" id="IPR052162">
    <property type="entry name" value="Sensor_kinase/Photoreceptor"/>
</dbReference>
<evidence type="ECO:0000256" key="3">
    <source>
        <dbReference type="ARBA" id="ARBA00012438"/>
    </source>
</evidence>
<dbReference type="GO" id="GO:0000166">
    <property type="term" value="F:nucleotide binding"/>
    <property type="evidence" value="ECO:0007669"/>
    <property type="project" value="UniProtKB-KW"/>
</dbReference>
<evidence type="ECO:0000259" key="15">
    <source>
        <dbReference type="PROSITE" id="PS50109"/>
    </source>
</evidence>
<dbReference type="PROSITE" id="PS50113">
    <property type="entry name" value="PAC"/>
    <property type="match status" value="2"/>
</dbReference>
<proteinExistence type="predicted"/>
<dbReference type="InterPro" id="IPR004358">
    <property type="entry name" value="Sig_transdc_His_kin-like_C"/>
</dbReference>
<dbReference type="Gene3D" id="2.10.70.100">
    <property type="match status" value="1"/>
</dbReference>
<evidence type="ECO:0000256" key="12">
    <source>
        <dbReference type="ARBA" id="ARBA00022989"/>
    </source>
</evidence>
<keyword evidence="11" id="KW-0418">Kinase</keyword>
<evidence type="ECO:0000256" key="6">
    <source>
        <dbReference type="ARBA" id="ARBA00022553"/>
    </source>
</evidence>
<protein>
    <recommendedName>
        <fullName evidence="3">histidine kinase</fullName>
        <ecNumber evidence="3">2.7.13.3</ecNumber>
    </recommendedName>
</protein>
<dbReference type="SMART" id="SM00387">
    <property type="entry name" value="HATPase_c"/>
    <property type="match status" value="1"/>
</dbReference>
<dbReference type="InterPro" id="IPR035965">
    <property type="entry name" value="PAS-like_dom_sf"/>
</dbReference>
<comment type="catalytic activity">
    <reaction evidence="1">
        <text>ATP + protein L-histidine = ADP + protein N-phospho-L-histidine.</text>
        <dbReference type="EC" id="2.7.13.3"/>
    </reaction>
</comment>
<dbReference type="FunFam" id="2.10.70.100:FF:000001">
    <property type="entry name" value="Sensory transduction histidine kinase"/>
    <property type="match status" value="1"/>
</dbReference>
<dbReference type="Pfam" id="PF08447">
    <property type="entry name" value="PAS_3"/>
    <property type="match status" value="1"/>
</dbReference>
<dbReference type="AlphaFoldDB" id="A0A1I1VAZ6"/>
<keyword evidence="4" id="KW-1003">Cell membrane</keyword>
<dbReference type="Gene3D" id="3.30.565.10">
    <property type="entry name" value="Histidine kinase-like ATPase, C-terminal domain"/>
    <property type="match status" value="1"/>
</dbReference>
<keyword evidence="14" id="KW-0175">Coiled coil</keyword>
<evidence type="ECO:0000256" key="5">
    <source>
        <dbReference type="ARBA" id="ARBA00022519"/>
    </source>
</evidence>
<dbReference type="PROSITE" id="PS50112">
    <property type="entry name" value="PAS"/>
    <property type="match status" value="1"/>
</dbReference>
<dbReference type="InterPro" id="IPR000700">
    <property type="entry name" value="PAS-assoc_C"/>
</dbReference>
<dbReference type="SMART" id="SM00091">
    <property type="entry name" value="PAS"/>
    <property type="match status" value="2"/>
</dbReference>
<keyword evidence="12" id="KW-1133">Transmembrane helix</keyword>
<dbReference type="RefSeq" id="WP_317622796.1">
    <property type="nucleotide sequence ID" value="NZ_FOMJ01000009.1"/>
</dbReference>
<dbReference type="PANTHER" id="PTHR43304:SF1">
    <property type="entry name" value="PAC DOMAIN-CONTAINING PROTEIN"/>
    <property type="match status" value="1"/>
</dbReference>
<keyword evidence="10" id="KW-0547">Nucleotide-binding</keyword>
<dbReference type="SMART" id="SM00086">
    <property type="entry name" value="PAC"/>
    <property type="match status" value="2"/>
</dbReference>
<dbReference type="PANTHER" id="PTHR43304">
    <property type="entry name" value="PHYTOCHROME-LIKE PROTEIN CPH1"/>
    <property type="match status" value="1"/>
</dbReference>
<sequence length="493" mass="53775">MRGELGSGDLLAALLDSGVVAVALLDGDGAIRDANALGRRLLGLAEGDDGELRPPPWHIAPADPDRATADAFPVAPVLAARAPVHNVRLTLVWSDGGIRHIAVDAAPVEGTTGEWQVLVSLRDATERILAEQALRQREAELAEAQQLAGLGSWVSDLDTGSVRWSDEVYRIFGLRREEWGGTHEAFLERVHPDDRERVQAAVDAALAGDEYDIEHRIIRPNGRVRHVHQRGRVDFDARGRALRMIGTVLDVTEPREAARALEHSRAALERQNAELRRLAEVAAHHLQEPVRRAAVYAQRLERHPGAADWSHLHAQLARMGKLVGDLQRYLAYQTRTPERTAVALDTVLASARADLDLPGAGALTITTAPAPLPTVEADPVQLTEALRQLLDNAVRYRRPDEPPLVHVSTHYDKGTWILTVADNSQGIEAAYRDRVFRLFERLGPDDGSGTGVGLALVRRVAENHGGEVHIEPREPGTGTVLHLTLPAEPSPGD</sequence>
<accession>A0A1I1VAZ6</accession>
<dbReference type="Proteomes" id="UP000198611">
    <property type="component" value="Unassembled WGS sequence"/>
</dbReference>
<evidence type="ECO:0000313" key="18">
    <source>
        <dbReference type="EMBL" id="SFD80084.1"/>
    </source>
</evidence>
<evidence type="ECO:0000313" key="19">
    <source>
        <dbReference type="Proteomes" id="UP000198611"/>
    </source>
</evidence>
<dbReference type="FunFam" id="3.30.450.20:FF:000088">
    <property type="entry name" value="Sensory transduction histidine kinase"/>
    <property type="match status" value="1"/>
</dbReference>
<dbReference type="NCBIfam" id="TIGR00229">
    <property type="entry name" value="sensory_box"/>
    <property type="match status" value="1"/>
</dbReference>
<keyword evidence="9" id="KW-0677">Repeat</keyword>
<dbReference type="SUPFAM" id="SSF47384">
    <property type="entry name" value="Homodimeric domain of signal transducing histidine kinase"/>
    <property type="match status" value="1"/>
</dbReference>
<feature type="domain" description="PAC" evidence="17">
    <location>
        <begin position="85"/>
        <end position="136"/>
    </location>
</feature>
<keyword evidence="5" id="KW-0997">Cell inner membrane</keyword>
<keyword evidence="13" id="KW-0472">Membrane</keyword>
<name>A0A1I1VAZ6_9GAMM</name>
<dbReference type="GO" id="GO:0005886">
    <property type="term" value="C:plasma membrane"/>
    <property type="evidence" value="ECO:0007669"/>
    <property type="project" value="UniProtKB-SubCell"/>
</dbReference>
<keyword evidence="8" id="KW-0812">Transmembrane</keyword>
<dbReference type="GO" id="GO:0006355">
    <property type="term" value="P:regulation of DNA-templated transcription"/>
    <property type="evidence" value="ECO:0007669"/>
    <property type="project" value="InterPro"/>
</dbReference>
<dbReference type="SUPFAM" id="SSF55874">
    <property type="entry name" value="ATPase domain of HSP90 chaperone/DNA topoisomerase II/histidine kinase"/>
    <property type="match status" value="1"/>
</dbReference>
<dbReference type="InterPro" id="IPR036890">
    <property type="entry name" value="HATPase_C_sf"/>
</dbReference>
<evidence type="ECO:0000256" key="13">
    <source>
        <dbReference type="ARBA" id="ARBA00023136"/>
    </source>
</evidence>
<keyword evidence="19" id="KW-1185">Reference proteome</keyword>
<evidence type="ECO:0000256" key="14">
    <source>
        <dbReference type="SAM" id="Coils"/>
    </source>
</evidence>
<evidence type="ECO:0000256" key="11">
    <source>
        <dbReference type="ARBA" id="ARBA00022777"/>
    </source>
</evidence>
<dbReference type="InterPro" id="IPR013767">
    <property type="entry name" value="PAS_fold"/>
</dbReference>
<keyword evidence="7" id="KW-0808">Transferase</keyword>
<evidence type="ECO:0000256" key="9">
    <source>
        <dbReference type="ARBA" id="ARBA00022737"/>
    </source>
</evidence>
<reference evidence="18 19" key="1">
    <citation type="submission" date="2016-10" db="EMBL/GenBank/DDBJ databases">
        <authorList>
            <person name="de Groot N.N."/>
        </authorList>
    </citation>
    <scope>NUCLEOTIDE SEQUENCE [LARGE SCALE GENOMIC DNA]</scope>
    <source>
        <strain evidence="18 19">HL3</strain>
    </source>
</reference>
<dbReference type="InterPro" id="IPR001610">
    <property type="entry name" value="PAC"/>
</dbReference>
<feature type="domain" description="Histidine kinase" evidence="15">
    <location>
        <begin position="281"/>
        <end position="489"/>
    </location>
</feature>
<dbReference type="InterPro" id="IPR036097">
    <property type="entry name" value="HisK_dim/P_sf"/>
</dbReference>
<feature type="domain" description="PAC" evidence="17">
    <location>
        <begin position="211"/>
        <end position="263"/>
    </location>
</feature>
<evidence type="ECO:0000256" key="10">
    <source>
        <dbReference type="ARBA" id="ARBA00022741"/>
    </source>
</evidence>
<evidence type="ECO:0000256" key="1">
    <source>
        <dbReference type="ARBA" id="ARBA00000085"/>
    </source>
</evidence>
<dbReference type="CDD" id="cd00130">
    <property type="entry name" value="PAS"/>
    <property type="match status" value="1"/>
</dbReference>
<dbReference type="PRINTS" id="PR00344">
    <property type="entry name" value="BCTRLSENSOR"/>
</dbReference>
<dbReference type="EMBL" id="FOMJ01000009">
    <property type="protein sequence ID" value="SFD80084.1"/>
    <property type="molecule type" value="Genomic_DNA"/>
</dbReference>
<dbReference type="InterPro" id="IPR003594">
    <property type="entry name" value="HATPase_dom"/>
</dbReference>
<evidence type="ECO:0000256" key="2">
    <source>
        <dbReference type="ARBA" id="ARBA00004429"/>
    </source>
</evidence>
<feature type="domain" description="PAS" evidence="16">
    <location>
        <begin position="137"/>
        <end position="209"/>
    </location>
</feature>
<gene>
    <name evidence="18" type="ORF">SAMN05660831_02320</name>
</gene>
<organism evidence="18 19">
    <name type="scientific">Thiohalospira halophila DSM 15071</name>
    <dbReference type="NCBI Taxonomy" id="1123397"/>
    <lineage>
        <taxon>Bacteria</taxon>
        <taxon>Pseudomonadati</taxon>
        <taxon>Pseudomonadota</taxon>
        <taxon>Gammaproteobacteria</taxon>
        <taxon>Thiohalospirales</taxon>
        <taxon>Thiohalospiraceae</taxon>
        <taxon>Thiohalospira</taxon>
    </lineage>
</organism>
<dbReference type="GO" id="GO:0000155">
    <property type="term" value="F:phosphorelay sensor kinase activity"/>
    <property type="evidence" value="ECO:0007669"/>
    <property type="project" value="InterPro"/>
</dbReference>
<evidence type="ECO:0000256" key="8">
    <source>
        <dbReference type="ARBA" id="ARBA00022692"/>
    </source>
</evidence>
<dbReference type="SUPFAM" id="SSF55785">
    <property type="entry name" value="PYP-like sensor domain (PAS domain)"/>
    <property type="match status" value="2"/>
</dbReference>
<dbReference type="PROSITE" id="PS50109">
    <property type="entry name" value="HIS_KIN"/>
    <property type="match status" value="1"/>
</dbReference>
<dbReference type="STRING" id="1123397.SAMN05660831_02320"/>
<evidence type="ECO:0000256" key="7">
    <source>
        <dbReference type="ARBA" id="ARBA00022679"/>
    </source>
</evidence>